<accession>A0A167DDV7</accession>
<reference evidence="2 3" key="1">
    <citation type="submission" date="2013-07" db="EMBL/GenBank/DDBJ databases">
        <title>Comparative Genomic and Metabolomic Analysis of Twelve Strains of Pseudoalteromonas luteoviolacea.</title>
        <authorList>
            <person name="Vynne N.G."/>
            <person name="Mansson M."/>
            <person name="Gram L."/>
        </authorList>
    </citation>
    <scope>NUCLEOTIDE SEQUENCE [LARGE SCALE GENOMIC DNA]</scope>
    <source>
        <strain evidence="2 3">H33</strain>
    </source>
</reference>
<name>A0A167DDV7_9GAMM</name>
<feature type="chain" id="PRO_5007885135" evidence="1">
    <location>
        <begin position="23"/>
        <end position="125"/>
    </location>
</feature>
<evidence type="ECO:0000256" key="1">
    <source>
        <dbReference type="SAM" id="SignalP"/>
    </source>
</evidence>
<dbReference type="RefSeq" id="WP_063362974.1">
    <property type="nucleotide sequence ID" value="NZ_AUXZ01000090.1"/>
</dbReference>
<evidence type="ECO:0000313" key="3">
    <source>
        <dbReference type="Proteomes" id="UP000076503"/>
    </source>
</evidence>
<dbReference type="AlphaFoldDB" id="A0A167DDV7"/>
<comment type="caution">
    <text evidence="2">The sequence shown here is derived from an EMBL/GenBank/DDBJ whole genome shotgun (WGS) entry which is preliminary data.</text>
</comment>
<protein>
    <submittedName>
        <fullName evidence="2">Uncharacterized protein</fullName>
    </submittedName>
</protein>
<feature type="signal peptide" evidence="1">
    <location>
        <begin position="1"/>
        <end position="22"/>
    </location>
</feature>
<dbReference type="PATRIC" id="fig|1365251.3.peg.3681"/>
<dbReference type="OrthoDB" id="6291037at2"/>
<keyword evidence="1" id="KW-0732">Signal</keyword>
<sequence>MKTTIKALTLLAGTFFAGSALSAELVCDVYPKGNTTNHSWGNGTSHCDGFDFSFGNSTSGRFYLKNVTKPIKEVQWSGSARCSGGTSCGVTVRAYAGASASALILYKDGTWERTNTAYATYETGY</sequence>
<dbReference type="EMBL" id="AUXZ01000090">
    <property type="protein sequence ID" value="KZN48714.1"/>
    <property type="molecule type" value="Genomic_DNA"/>
</dbReference>
<dbReference type="Proteomes" id="UP000076503">
    <property type="component" value="Unassembled WGS sequence"/>
</dbReference>
<evidence type="ECO:0000313" key="2">
    <source>
        <dbReference type="EMBL" id="KZN48714.1"/>
    </source>
</evidence>
<gene>
    <name evidence="2" type="ORF">N476_21100</name>
</gene>
<organism evidence="2 3">
    <name type="scientific">Pseudoalteromonas luteoviolacea H33</name>
    <dbReference type="NCBI Taxonomy" id="1365251"/>
    <lineage>
        <taxon>Bacteria</taxon>
        <taxon>Pseudomonadati</taxon>
        <taxon>Pseudomonadota</taxon>
        <taxon>Gammaproteobacteria</taxon>
        <taxon>Alteromonadales</taxon>
        <taxon>Pseudoalteromonadaceae</taxon>
        <taxon>Pseudoalteromonas</taxon>
    </lineage>
</organism>
<proteinExistence type="predicted"/>